<dbReference type="InterPro" id="IPR010730">
    <property type="entry name" value="HET"/>
</dbReference>
<accession>A0A9P8RS54</accession>
<name>A0A9P8RS54_9PEZI</name>
<dbReference type="PANTHER" id="PTHR24148:SF73">
    <property type="entry name" value="HET DOMAIN PROTEIN (AFU_ORTHOLOGUE AFUA_8G01020)"/>
    <property type="match status" value="1"/>
</dbReference>
<reference evidence="2" key="1">
    <citation type="submission" date="2021-03" db="EMBL/GenBank/DDBJ databases">
        <title>Comparative genomics and phylogenomic investigation of the class Geoglossomycetes provide insights into ecological specialization and systematics.</title>
        <authorList>
            <person name="Melie T."/>
            <person name="Pirro S."/>
            <person name="Miller A.N."/>
            <person name="Quandt A."/>
        </authorList>
    </citation>
    <scope>NUCLEOTIDE SEQUENCE</scope>
    <source>
        <strain evidence="2">CAQ_001_2017</strain>
    </source>
</reference>
<dbReference type="Pfam" id="PF06985">
    <property type="entry name" value="HET"/>
    <property type="match status" value="1"/>
</dbReference>
<dbReference type="PANTHER" id="PTHR24148">
    <property type="entry name" value="ANKYRIN REPEAT DOMAIN-CONTAINING PROTEIN 39 HOMOLOG-RELATED"/>
    <property type="match status" value="1"/>
</dbReference>
<evidence type="ECO:0000313" key="2">
    <source>
        <dbReference type="EMBL" id="KAH0563407.1"/>
    </source>
</evidence>
<dbReference type="InterPro" id="IPR052895">
    <property type="entry name" value="HetReg/Transcr_Mod"/>
</dbReference>
<evidence type="ECO:0000313" key="3">
    <source>
        <dbReference type="Proteomes" id="UP000750711"/>
    </source>
</evidence>
<evidence type="ECO:0000259" key="1">
    <source>
        <dbReference type="Pfam" id="PF06985"/>
    </source>
</evidence>
<protein>
    <recommendedName>
        <fullName evidence="1">Heterokaryon incompatibility domain-containing protein</fullName>
    </recommendedName>
</protein>
<organism evidence="2 3">
    <name type="scientific">Trichoglossum hirsutum</name>
    <dbReference type="NCBI Taxonomy" id="265104"/>
    <lineage>
        <taxon>Eukaryota</taxon>
        <taxon>Fungi</taxon>
        <taxon>Dikarya</taxon>
        <taxon>Ascomycota</taxon>
        <taxon>Pezizomycotina</taxon>
        <taxon>Geoglossomycetes</taxon>
        <taxon>Geoglossales</taxon>
        <taxon>Geoglossaceae</taxon>
        <taxon>Trichoglossum</taxon>
    </lineage>
</organism>
<dbReference type="EMBL" id="JAGHQM010000207">
    <property type="protein sequence ID" value="KAH0563407.1"/>
    <property type="molecule type" value="Genomic_DNA"/>
</dbReference>
<dbReference type="AlphaFoldDB" id="A0A9P8RS54"/>
<sequence length="878" mass="100863">MASQVYLSPLSVRRILFHLLGPEEHYAGNSNREEALIYNLMRVIRGKIGIPPPSFGVMFILFLSELRHSWLRTRFGGDFTITSNRYSSAVFRLLAAAILNGMVLGLRARLLRWIKLKNTVAHGPERAMRSDMFELILGSVCTWLAAKATETIENCVFRFALQRSMSKLIPEKEPHERHYRYEQLDSRNIRLLEMRRIKLLGRKNSFRLITVSLDSLPKYNAISYTWDSQPQDYFLDIDGQTLPVTENIVIILGTLNSFWTSKLFWIDQICINQQDTEEKTAQVQLMCEVYSKATSVIAWLSPFISNDMAYESPPEWLLCNTRPEKSICDLGSRPFDPLEVRGNSEHSALHPPKDLVQFILSHRLWWRLWIVQEIALAQDLTIVSLNCQINWNQLCTFVRQNEVLSYETLVHPTENINHPISYGVSPNLALSVRSLQGIRQIRMLADIREMVQHESHTGFSSRAPRGYTLVESLSSPWGFLNKTASSLCFDKRDKLFGLYGVLEMISRNKCTNGTAPQQDRHGDNELYQSFIPNYSKSAHEIFLQVTRACIERGEEVDPLRWAGSGWYRNIKSLPTWVTDWSTIPDTLIHGFESYPGSYQVGGICHCPEKAYSIVGRLVRVHGALDIGRIVALTSVVNHDYSFSNKRSWFIREWLREAVEMLANAPQSFHESHGLYRVVCFDSKCECRDETLWRTLVADMYICVADEALEWGRHCGAIDRRFLNRVLLKPQSQRLFVTCQRPAPRDLRESFAAWSVFPDKCQKAETTGEPISSEVVTHATRFSLASRAHTQGRRLALTEYGHLCLVPPLAQIGDIVCAFENIRIPYIIRDRKKTTRQQSQSKEPVFELVGQCYAHGIMTGERSILEASNWEQRKPIFLK</sequence>
<comment type="caution">
    <text evidence="2">The sequence shown here is derived from an EMBL/GenBank/DDBJ whole genome shotgun (WGS) entry which is preliminary data.</text>
</comment>
<gene>
    <name evidence="2" type="ORF">GP486_002028</name>
</gene>
<dbReference type="Proteomes" id="UP000750711">
    <property type="component" value="Unassembled WGS sequence"/>
</dbReference>
<feature type="domain" description="Heterokaryon incompatibility" evidence="1">
    <location>
        <begin position="219"/>
        <end position="373"/>
    </location>
</feature>
<keyword evidence="3" id="KW-1185">Reference proteome</keyword>
<proteinExistence type="predicted"/>
<dbReference type="Pfam" id="PF26639">
    <property type="entry name" value="Het-6_barrel"/>
    <property type="match status" value="1"/>
</dbReference>